<keyword evidence="1" id="KW-1133">Transmembrane helix</keyword>
<evidence type="ECO:0000256" key="1">
    <source>
        <dbReference type="SAM" id="Phobius"/>
    </source>
</evidence>
<keyword evidence="3" id="KW-1185">Reference proteome</keyword>
<dbReference type="HOGENOM" id="CLU_072158_0_0_1"/>
<evidence type="ECO:0000313" key="2">
    <source>
        <dbReference type="EMBL" id="CCD64484.1"/>
    </source>
</evidence>
<dbReference type="WormBase" id="R11G11.9">
    <property type="protein sequence ID" value="CE25972"/>
    <property type="gene ID" value="WBGene00005260"/>
    <property type="gene designation" value="srh-37"/>
</dbReference>
<feature type="transmembrane region" description="Helical" evidence="1">
    <location>
        <begin position="249"/>
        <end position="271"/>
    </location>
</feature>
<dbReference type="FunCoup" id="O16951">
    <property type="interactions" value="47"/>
</dbReference>
<reference evidence="2 3" key="1">
    <citation type="journal article" date="1998" name="Science">
        <title>Genome sequence of the nematode C. elegans: a platform for investigating biology.</title>
        <authorList>
            <consortium name="The C. elegans sequencing consortium"/>
            <person name="Sulson J.E."/>
            <person name="Waterston R."/>
        </authorList>
    </citation>
    <scope>NUCLEOTIDE SEQUENCE [LARGE SCALE GENOMIC DNA]</scope>
    <source>
        <strain evidence="2 3">Bristol N2</strain>
    </source>
</reference>
<dbReference type="PhylomeDB" id="O16951"/>
<dbReference type="eggNOG" id="ENOG502TGWP">
    <property type="taxonomic scope" value="Eukaryota"/>
</dbReference>
<proteinExistence type="predicted"/>
<dbReference type="CTD" id="191856"/>
<dbReference type="KEGG" id="cel:CELE_R11G11.9"/>
<dbReference type="PaxDb" id="6239-R11G11.9"/>
<name>O16951_CAEEL</name>
<feature type="transmembrane region" description="Helical" evidence="1">
    <location>
        <begin position="20"/>
        <end position="39"/>
    </location>
</feature>
<keyword evidence="1" id="KW-0472">Membrane</keyword>
<feature type="transmembrane region" description="Helical" evidence="1">
    <location>
        <begin position="140"/>
        <end position="161"/>
    </location>
</feature>
<dbReference type="AlphaFoldDB" id="O16951"/>
<dbReference type="InParanoid" id="O16951"/>
<keyword evidence="1" id="KW-0812">Transmembrane</keyword>
<feature type="transmembrane region" description="Helical" evidence="1">
    <location>
        <begin position="51"/>
        <end position="71"/>
    </location>
</feature>
<sequence length="345" mass="39734">MKNVSHSIWNENPETYFTVKTIYAIFVTPIYPLAHYCVLTKSPKSFGILKWIIYVHCICFTCEWLGNVFLIDVYDFQPSILVKINGVLKNYIRPLNLYKVYVIVEGITETSGLILFTSRVLLIVDLYRPHPSIQRKICEFLIYCVVFSFGMWAIPMIVWQLPNQHSAKLEVIQNHEAYPDSIWDSNVVVITLADSVVDNTICALIVVNCVSIGFAIFVSAKIAFYMLSQRMINQSKATMKMHKKFNERTILQSILYFTFCCVPFSVLYITIILNIHIAGSSYFIDIFSENHPTACAVSLFLFYDPYQYYLIDLLGWRKRKNVTNASAIFVEKVNTVSRNSNVAFS</sequence>
<organism evidence="2 3">
    <name type="scientific">Caenorhabditis elegans</name>
    <dbReference type="NCBI Taxonomy" id="6239"/>
    <lineage>
        <taxon>Eukaryota</taxon>
        <taxon>Metazoa</taxon>
        <taxon>Ecdysozoa</taxon>
        <taxon>Nematoda</taxon>
        <taxon>Chromadorea</taxon>
        <taxon>Rhabditida</taxon>
        <taxon>Rhabditina</taxon>
        <taxon>Rhabditomorpha</taxon>
        <taxon>Rhabditoidea</taxon>
        <taxon>Rhabditidae</taxon>
        <taxon>Peloderinae</taxon>
        <taxon>Caenorhabditis</taxon>
    </lineage>
</organism>
<dbReference type="Proteomes" id="UP000001940">
    <property type="component" value="Chromosome V"/>
</dbReference>
<dbReference type="PANTHER" id="PTHR47922:SF1">
    <property type="entry name" value="SERPENTINE RECEPTOR, CLASS H"/>
    <property type="match status" value="1"/>
</dbReference>
<dbReference type="InterPro" id="IPR019422">
    <property type="entry name" value="7TM_GPCR_serpentine_rcpt_Srh"/>
</dbReference>
<dbReference type="AGR" id="WB:WBGene00005260"/>
<dbReference type="GeneID" id="191856"/>
<accession>O16951</accession>
<gene>
    <name evidence="2 4" type="primary">srh-37</name>
    <name evidence="2" type="ORF">CELE_R11G11.9</name>
    <name evidence="4" type="ORF">R11G11.9</name>
</gene>
<evidence type="ECO:0000313" key="3">
    <source>
        <dbReference type="Proteomes" id="UP000001940"/>
    </source>
</evidence>
<dbReference type="PIR" id="C88930">
    <property type="entry name" value="C88930"/>
</dbReference>
<dbReference type="PANTHER" id="PTHR47922">
    <property type="entry name" value="SERPENTINE RECEPTOR, CLASS H"/>
    <property type="match status" value="1"/>
</dbReference>
<dbReference type="Pfam" id="PF10318">
    <property type="entry name" value="7TM_GPCR_Srh"/>
    <property type="match status" value="1"/>
</dbReference>
<dbReference type="OrthoDB" id="5819164at2759"/>
<protein>
    <submittedName>
        <fullName evidence="2">Serpentine Receptor, class H</fullName>
    </submittedName>
</protein>
<keyword evidence="2" id="KW-0675">Receptor</keyword>
<dbReference type="UCSC" id="R11G11.9">
    <property type="organism name" value="c. elegans"/>
</dbReference>
<dbReference type="RefSeq" id="NP_503228.1">
    <property type="nucleotide sequence ID" value="NM_070827.1"/>
</dbReference>
<evidence type="ECO:0000313" key="4">
    <source>
        <dbReference type="WormBase" id="R11G11.9"/>
    </source>
</evidence>
<dbReference type="EMBL" id="BX284605">
    <property type="protein sequence ID" value="CCD64484.1"/>
    <property type="molecule type" value="Genomic_DNA"/>
</dbReference>
<feature type="transmembrane region" description="Helical" evidence="1">
    <location>
        <begin position="203"/>
        <end position="228"/>
    </location>
</feature>
<feature type="transmembrane region" description="Helical" evidence="1">
    <location>
        <begin position="110"/>
        <end position="128"/>
    </location>
</feature>